<evidence type="ECO:0000256" key="5">
    <source>
        <dbReference type="SAM" id="MobiDB-lite"/>
    </source>
</evidence>
<dbReference type="Pfam" id="PF15790">
    <property type="entry name" value="EP400_N"/>
    <property type="match status" value="1"/>
</dbReference>
<dbReference type="PANTHER" id="PTHR45685:SF1">
    <property type="entry name" value="HELICASE SRCAP"/>
    <property type="match status" value="1"/>
</dbReference>
<feature type="compositionally biased region" description="Acidic residues" evidence="5">
    <location>
        <begin position="713"/>
        <end position="731"/>
    </location>
</feature>
<keyword evidence="4" id="KW-0067">ATP-binding</keyword>
<feature type="domain" description="HSA" evidence="6">
    <location>
        <begin position="556"/>
        <end position="628"/>
    </location>
</feature>
<dbReference type="GO" id="GO:0042393">
    <property type="term" value="F:histone binding"/>
    <property type="evidence" value="ECO:0007669"/>
    <property type="project" value="TreeGrafter"/>
</dbReference>
<dbReference type="GO" id="GO:0004386">
    <property type="term" value="F:helicase activity"/>
    <property type="evidence" value="ECO:0007669"/>
    <property type="project" value="UniProtKB-KW"/>
</dbReference>
<feature type="compositionally biased region" description="Pro residues" evidence="5">
    <location>
        <begin position="193"/>
        <end position="204"/>
    </location>
</feature>
<accession>A0A9D4PWW6</accession>
<dbReference type="InterPro" id="IPR014012">
    <property type="entry name" value="HSA_dom"/>
</dbReference>
<dbReference type="InterPro" id="IPR050520">
    <property type="entry name" value="INO80/SWR1_helicase"/>
</dbReference>
<evidence type="ECO:0000256" key="2">
    <source>
        <dbReference type="ARBA" id="ARBA00022741"/>
    </source>
</evidence>
<keyword evidence="2" id="KW-0547">Nucleotide-binding</keyword>
<dbReference type="EMBL" id="JABSTV010001250">
    <property type="protein sequence ID" value="KAH7957191.1"/>
    <property type="molecule type" value="Genomic_DNA"/>
</dbReference>
<protein>
    <recommendedName>
        <fullName evidence="6">HSA domain-containing protein</fullName>
    </recommendedName>
</protein>
<dbReference type="GO" id="GO:0005524">
    <property type="term" value="F:ATP binding"/>
    <property type="evidence" value="ECO:0007669"/>
    <property type="project" value="UniProtKB-KW"/>
</dbReference>
<keyword evidence="8" id="KW-1185">Reference proteome</keyword>
<feature type="region of interest" description="Disordered" evidence="5">
    <location>
        <begin position="831"/>
        <end position="857"/>
    </location>
</feature>
<comment type="subcellular location">
    <subcellularLocation>
        <location evidence="1">Nucleus</location>
    </subcellularLocation>
</comment>
<feature type="compositionally biased region" description="Basic and acidic residues" evidence="5">
    <location>
        <begin position="743"/>
        <end position="756"/>
    </location>
</feature>
<feature type="compositionally biased region" description="Low complexity" evidence="5">
    <location>
        <begin position="470"/>
        <end position="506"/>
    </location>
</feature>
<keyword evidence="3" id="KW-0378">Hydrolase</keyword>
<dbReference type="SMART" id="SM00573">
    <property type="entry name" value="HSA"/>
    <property type="match status" value="1"/>
</dbReference>
<feature type="region of interest" description="Disordered" evidence="5">
    <location>
        <begin position="395"/>
        <end position="506"/>
    </location>
</feature>
<dbReference type="PROSITE" id="PS51204">
    <property type="entry name" value="HSA"/>
    <property type="match status" value="1"/>
</dbReference>
<feature type="region of interest" description="Disordered" evidence="5">
    <location>
        <begin position="83"/>
        <end position="113"/>
    </location>
</feature>
<reference evidence="7" key="1">
    <citation type="journal article" date="2020" name="Cell">
        <title>Large-Scale Comparative Analyses of Tick Genomes Elucidate Their Genetic Diversity and Vector Capacities.</title>
        <authorList>
            <consortium name="Tick Genome and Microbiome Consortium (TIGMIC)"/>
            <person name="Jia N."/>
            <person name="Wang J."/>
            <person name="Shi W."/>
            <person name="Du L."/>
            <person name="Sun Y."/>
            <person name="Zhan W."/>
            <person name="Jiang J.F."/>
            <person name="Wang Q."/>
            <person name="Zhang B."/>
            <person name="Ji P."/>
            <person name="Bell-Sakyi L."/>
            <person name="Cui X.M."/>
            <person name="Yuan T.T."/>
            <person name="Jiang B.G."/>
            <person name="Yang W.F."/>
            <person name="Lam T.T."/>
            <person name="Chang Q.C."/>
            <person name="Ding S.J."/>
            <person name="Wang X.J."/>
            <person name="Zhu J.G."/>
            <person name="Ruan X.D."/>
            <person name="Zhao L."/>
            <person name="Wei J.T."/>
            <person name="Ye R.Z."/>
            <person name="Que T.C."/>
            <person name="Du C.H."/>
            <person name="Zhou Y.H."/>
            <person name="Cheng J.X."/>
            <person name="Dai P.F."/>
            <person name="Guo W.B."/>
            <person name="Han X.H."/>
            <person name="Huang E.J."/>
            <person name="Li L.F."/>
            <person name="Wei W."/>
            <person name="Gao Y.C."/>
            <person name="Liu J.Z."/>
            <person name="Shao H.Z."/>
            <person name="Wang X."/>
            <person name="Wang C.C."/>
            <person name="Yang T.C."/>
            <person name="Huo Q.B."/>
            <person name="Li W."/>
            <person name="Chen H.Y."/>
            <person name="Chen S.E."/>
            <person name="Zhou L.G."/>
            <person name="Ni X.B."/>
            <person name="Tian J.H."/>
            <person name="Sheng Y."/>
            <person name="Liu T."/>
            <person name="Pan Y.S."/>
            <person name="Xia L.Y."/>
            <person name="Li J."/>
            <person name="Zhao F."/>
            <person name="Cao W.C."/>
        </authorList>
    </citation>
    <scope>NUCLEOTIDE SEQUENCE</scope>
    <source>
        <strain evidence="7">Rsan-2018</strain>
    </source>
</reference>
<sequence>MVSSAEASATRWPTTVAVVTSSDVSLTGSPSPPISTIWLRLRVHRRHIQNITIPAQVSVTSPGVAVAAASTSQNLVRILAAASQQGYSSPSSTPSTSRLTTTGSGLPSSSSRLAATSPAALLATTQPPAQQQAIVMDTLTQDEQQRLLSYSSGLMASPSPPRTPQRSPTASASSAVPPQFAVPPKQSTTNVLPVPPLPPPPPLSSPTASTSGAAVSGPTRPGGLLQLVGVESPRAAKRIKLEEQPPANEEHRWRELRRNKERYVEHLTELFFLQNGGNMMDYFAWKRRPTPQLLALLRAHALDSEDEEDPARLLDTRPPSALLAAATVSSAAAVTTAAAAVAAAVVTTTVVAGMLSSSSLTTMCAASSATTVSAADSAVASATSLSAIASQLAASPGQPSVPAMPPSSVPSPGPKGLADPCSSASSSSQQTPSPAVLRPPSSPMRMPGGAIPTSSGSLPSCKGGAPRQPPSAAASSAASVATPSPSASAASATATSNSSLSLPASRLSTRQHSISAVYDSSIGSQEEIVERAKQEAYVMQRIAELRKDGMWSARRLPKVQEPPRAKAHWDYLLEEMVWLATDFAQERKWKKAAAKKCARMVLRYHQEREQRAERAEREELQRLRRVAAQVAKEIKQFWANIEKLVEFKQQTRLEEKRKKALDLHLNFIMDQTEKYSSWLREGMGATTTNKGSASEATTPAQAPASPARSGSSNDEDFQPDASDSDDEETIDREETTAPTDQEEQSRELELLQKESELPIEQLLDSLPPEILERPASPLPHTNGGDNHKAEEEEEEDGGSSERSGSPIDVSAGEMPLDALYEKYSAAYASDAEVPNAAGSSEDEEDDDTADNERGKLP</sequence>
<feature type="compositionally biased region" description="Acidic residues" evidence="5">
    <location>
        <begin position="840"/>
        <end position="849"/>
    </location>
</feature>
<dbReference type="GO" id="GO:0000812">
    <property type="term" value="C:Swr1 complex"/>
    <property type="evidence" value="ECO:0007669"/>
    <property type="project" value="TreeGrafter"/>
</dbReference>
<feature type="compositionally biased region" description="Low complexity" evidence="5">
    <location>
        <begin position="692"/>
        <end position="712"/>
    </location>
</feature>
<feature type="compositionally biased region" description="Low complexity" evidence="5">
    <location>
        <begin position="422"/>
        <end position="435"/>
    </location>
</feature>
<evidence type="ECO:0000256" key="1">
    <source>
        <dbReference type="ARBA" id="ARBA00004123"/>
    </source>
</evidence>
<dbReference type="GO" id="GO:0003677">
    <property type="term" value="F:DNA binding"/>
    <property type="evidence" value="ECO:0007669"/>
    <property type="project" value="UniProtKB-KW"/>
</dbReference>
<comment type="caution">
    <text evidence="7">The sequence shown here is derived from an EMBL/GenBank/DDBJ whole genome shotgun (WGS) entry which is preliminary data.</text>
</comment>
<dbReference type="Pfam" id="PF07529">
    <property type="entry name" value="HSA"/>
    <property type="match status" value="1"/>
</dbReference>
<dbReference type="AlphaFoldDB" id="A0A9D4PWW6"/>
<dbReference type="Proteomes" id="UP000821837">
    <property type="component" value="Unassembled WGS sequence"/>
</dbReference>
<feature type="region of interest" description="Disordered" evidence="5">
    <location>
        <begin position="685"/>
        <end position="815"/>
    </location>
</feature>
<feature type="compositionally biased region" description="Low complexity" evidence="5">
    <location>
        <begin position="205"/>
        <end position="219"/>
    </location>
</feature>
<feature type="region of interest" description="Disordered" evidence="5">
    <location>
        <begin position="152"/>
        <end position="222"/>
    </location>
</feature>
<reference evidence="7" key="2">
    <citation type="submission" date="2021-09" db="EMBL/GenBank/DDBJ databases">
        <authorList>
            <person name="Jia N."/>
            <person name="Wang J."/>
            <person name="Shi W."/>
            <person name="Du L."/>
            <person name="Sun Y."/>
            <person name="Zhan W."/>
            <person name="Jiang J."/>
            <person name="Wang Q."/>
            <person name="Zhang B."/>
            <person name="Ji P."/>
            <person name="Sakyi L.B."/>
            <person name="Cui X."/>
            <person name="Yuan T."/>
            <person name="Jiang B."/>
            <person name="Yang W."/>
            <person name="Lam T.T.-Y."/>
            <person name="Chang Q."/>
            <person name="Ding S."/>
            <person name="Wang X."/>
            <person name="Zhu J."/>
            <person name="Ruan X."/>
            <person name="Zhao L."/>
            <person name="Wei J."/>
            <person name="Que T."/>
            <person name="Du C."/>
            <person name="Cheng J."/>
            <person name="Dai P."/>
            <person name="Han X."/>
            <person name="Huang E."/>
            <person name="Gao Y."/>
            <person name="Liu J."/>
            <person name="Shao H."/>
            <person name="Ye R."/>
            <person name="Li L."/>
            <person name="Wei W."/>
            <person name="Wang X."/>
            <person name="Wang C."/>
            <person name="Huo Q."/>
            <person name="Li W."/>
            <person name="Guo W."/>
            <person name="Chen H."/>
            <person name="Chen S."/>
            <person name="Zhou L."/>
            <person name="Zhou L."/>
            <person name="Ni X."/>
            <person name="Tian J."/>
            <person name="Zhou Y."/>
            <person name="Sheng Y."/>
            <person name="Liu T."/>
            <person name="Pan Y."/>
            <person name="Xia L."/>
            <person name="Li J."/>
            <person name="Zhao F."/>
            <person name="Cao W."/>
        </authorList>
    </citation>
    <scope>NUCLEOTIDE SEQUENCE</scope>
    <source>
        <strain evidence="7">Rsan-2018</strain>
        <tissue evidence="7">Larvae</tissue>
    </source>
</reference>
<evidence type="ECO:0000256" key="3">
    <source>
        <dbReference type="ARBA" id="ARBA00022806"/>
    </source>
</evidence>
<feature type="compositionally biased region" description="Low complexity" evidence="5">
    <location>
        <begin position="88"/>
        <end position="113"/>
    </location>
</feature>
<evidence type="ECO:0000313" key="8">
    <source>
        <dbReference type="Proteomes" id="UP000821837"/>
    </source>
</evidence>
<evidence type="ECO:0000259" key="6">
    <source>
        <dbReference type="PROSITE" id="PS51204"/>
    </source>
</evidence>
<dbReference type="VEuPathDB" id="VectorBase:RSAN_049538"/>
<gene>
    <name evidence="7" type="ORF">HPB52_015940</name>
</gene>
<dbReference type="VEuPathDB" id="VectorBase:RSAN_046876"/>
<dbReference type="InterPro" id="IPR031575">
    <property type="entry name" value="EP400_N"/>
</dbReference>
<proteinExistence type="predicted"/>
<dbReference type="PANTHER" id="PTHR45685">
    <property type="entry name" value="HELICASE SRCAP-RELATED"/>
    <property type="match status" value="1"/>
</dbReference>
<feature type="compositionally biased region" description="Pro residues" evidence="5">
    <location>
        <begin position="402"/>
        <end position="413"/>
    </location>
</feature>
<evidence type="ECO:0000313" key="7">
    <source>
        <dbReference type="EMBL" id="KAH7957191.1"/>
    </source>
</evidence>
<dbReference type="GO" id="GO:0006338">
    <property type="term" value="P:chromatin remodeling"/>
    <property type="evidence" value="ECO:0007669"/>
    <property type="project" value="TreeGrafter"/>
</dbReference>
<organism evidence="7 8">
    <name type="scientific">Rhipicephalus sanguineus</name>
    <name type="common">Brown dog tick</name>
    <name type="synonym">Ixodes sanguineus</name>
    <dbReference type="NCBI Taxonomy" id="34632"/>
    <lineage>
        <taxon>Eukaryota</taxon>
        <taxon>Metazoa</taxon>
        <taxon>Ecdysozoa</taxon>
        <taxon>Arthropoda</taxon>
        <taxon>Chelicerata</taxon>
        <taxon>Arachnida</taxon>
        <taxon>Acari</taxon>
        <taxon>Parasitiformes</taxon>
        <taxon>Ixodida</taxon>
        <taxon>Ixodoidea</taxon>
        <taxon>Ixodidae</taxon>
        <taxon>Rhipicephalinae</taxon>
        <taxon>Rhipicephalus</taxon>
        <taxon>Rhipicephalus</taxon>
    </lineage>
</organism>
<keyword evidence="3" id="KW-0347">Helicase</keyword>
<name>A0A9D4PWW6_RHISA</name>
<dbReference type="GO" id="GO:0016887">
    <property type="term" value="F:ATP hydrolysis activity"/>
    <property type="evidence" value="ECO:0007669"/>
    <property type="project" value="TreeGrafter"/>
</dbReference>
<evidence type="ECO:0000256" key="4">
    <source>
        <dbReference type="ARBA" id="ARBA00022840"/>
    </source>
</evidence>
<feature type="compositionally biased region" description="Low complexity" evidence="5">
    <location>
        <begin position="164"/>
        <end position="175"/>
    </location>
</feature>